<sequence length="659" mass="76934">MNVIIGNKGAGKTALADIIGLCGNSDKTSDFVFLNKFKNTSFARKTFAKLIYRDNVETSQKSLADSVQEKTESVKYLPQSYFENITNEVEKVEKFRLEIENVIFQYLSDVEKMGHKSFKEYRKSLSVIEKSKIEGIQKEISILNSKIISLENRSDSRRVDKLKADLEEKKKSLQEHLKKKPIKAEVQKDSQVVESELEKFEYRLKRLEDFKKDILEELTKIAIKRQKINEFNFELTEKINELKKYISLNMDFLEDVDINPQKLFLYNFNENMLIDKEKGFEIKINRYNQYLDKESQGTEYRGNSLKGKISYCQEKISKILSKESKAVRESKRLENEYNKWELKKEQLTGTVEEPNEDTINYLTREIDYIEKELDRDLAVLENKRKTLSIKIMSEKLTILNKIKVTTNSLQDTLNENRENSIKVINDFFFNLDFSKKFLFEINQRVVSCYKGAVDGQEYLKQLIDNYLSEDSNFSQIDVLLDKLVESLKFVDKGKGKQKTDLSTLVNDRQVLYDYIFGLEYVNNEFDLRLGEKKLEQLSPGERGAVLLIFYLLLDKDISPLLIDQPEDNLDNQSVANILVPYIKRAKKRRQIIMVTHNPNLAVVSDAELVINVSIDKENKNRFSYISGGIESKEINKKIQDILEGTPSAFRIRDSKYHIY</sequence>
<dbReference type="Gene3D" id="3.40.50.300">
    <property type="entry name" value="P-loop containing nucleotide triphosphate hydrolases"/>
    <property type="match status" value="1"/>
</dbReference>
<evidence type="ECO:0000313" key="3">
    <source>
        <dbReference type="Proteomes" id="UP000218689"/>
    </source>
</evidence>
<evidence type="ECO:0000313" key="2">
    <source>
        <dbReference type="EMBL" id="GAX46921.1"/>
    </source>
</evidence>
<dbReference type="InterPro" id="IPR027417">
    <property type="entry name" value="P-loop_NTPase"/>
</dbReference>
<feature type="coiled-coil region" evidence="1">
    <location>
        <begin position="133"/>
        <end position="217"/>
    </location>
</feature>
<evidence type="ECO:0000256" key="1">
    <source>
        <dbReference type="SAM" id="Coils"/>
    </source>
</evidence>
<protein>
    <recommendedName>
        <fullName evidence="4">ATPase AAA-type core domain-containing protein</fullName>
    </recommendedName>
</protein>
<name>A0A224XB97_9LACT</name>
<dbReference type="OrthoDB" id="9791620at2"/>
<keyword evidence="3" id="KW-1185">Reference proteome</keyword>
<dbReference type="Proteomes" id="UP000218689">
    <property type="component" value="Unassembled WGS sequence"/>
</dbReference>
<dbReference type="SUPFAM" id="SSF52540">
    <property type="entry name" value="P-loop containing nucleoside triphosphate hydrolases"/>
    <property type="match status" value="1"/>
</dbReference>
<dbReference type="EMBL" id="BEDT01000001">
    <property type="protein sequence ID" value="GAX46921.1"/>
    <property type="molecule type" value="Genomic_DNA"/>
</dbReference>
<gene>
    <name evidence="2" type="ORF">RsY01_501</name>
</gene>
<reference evidence="3" key="1">
    <citation type="submission" date="2017-08" db="EMBL/GenBank/DDBJ databases">
        <title>Draft genome sequence of Lactococcus sp. strain Rs-Y01, isolated from the gut of the lower termite Reticulitermes speratus.</title>
        <authorList>
            <person name="Ohkuma M."/>
            <person name="Yuki M."/>
        </authorList>
    </citation>
    <scope>NUCLEOTIDE SEQUENCE [LARGE SCALE GENOMIC DNA]</scope>
    <source>
        <strain evidence="3">Rs-Y01</strain>
    </source>
</reference>
<keyword evidence="1" id="KW-0175">Coiled coil</keyword>
<accession>A0A224XB97</accession>
<feature type="coiled-coil region" evidence="1">
    <location>
        <begin position="323"/>
        <end position="390"/>
    </location>
</feature>
<organism evidence="2 3">
    <name type="scientific">Pseudolactococcus reticulitermitis</name>
    <dbReference type="NCBI Taxonomy" id="2025039"/>
    <lineage>
        <taxon>Bacteria</taxon>
        <taxon>Bacillati</taxon>
        <taxon>Bacillota</taxon>
        <taxon>Bacilli</taxon>
        <taxon>Lactobacillales</taxon>
        <taxon>Streptococcaceae</taxon>
        <taxon>Pseudolactococcus</taxon>
    </lineage>
</organism>
<dbReference type="InterPro" id="IPR054787">
    <property type="entry name" value="TrlF_ATPase"/>
</dbReference>
<comment type="caution">
    <text evidence="2">The sequence shown here is derived from an EMBL/GenBank/DDBJ whole genome shotgun (WGS) entry which is preliminary data.</text>
</comment>
<dbReference type="AlphaFoldDB" id="A0A224XB97"/>
<proteinExistence type="predicted"/>
<dbReference type="NCBIfam" id="NF045780">
    <property type="entry name" value="TrlF_fam_ATP"/>
    <property type="match status" value="1"/>
</dbReference>
<evidence type="ECO:0008006" key="4">
    <source>
        <dbReference type="Google" id="ProtNLM"/>
    </source>
</evidence>